<name>A0AA88R4Z0_9ASTE</name>
<proteinExistence type="predicted"/>
<feature type="transmembrane region" description="Helical" evidence="1">
    <location>
        <begin position="527"/>
        <end position="550"/>
    </location>
</feature>
<protein>
    <submittedName>
        <fullName evidence="2">Uncharacterized protein</fullName>
    </submittedName>
</protein>
<keyword evidence="3" id="KW-1185">Reference proteome</keyword>
<gene>
    <name evidence="2" type="ORF">RJ640_021324</name>
</gene>
<keyword evidence="1" id="KW-0472">Membrane</keyword>
<keyword evidence="1" id="KW-0812">Transmembrane</keyword>
<dbReference type="AlphaFoldDB" id="A0AA88R4Z0"/>
<evidence type="ECO:0000256" key="1">
    <source>
        <dbReference type="SAM" id="Phobius"/>
    </source>
</evidence>
<evidence type="ECO:0000313" key="3">
    <source>
        <dbReference type="Proteomes" id="UP001187471"/>
    </source>
</evidence>
<dbReference type="PANTHER" id="PTHR31549:SF277">
    <property type="entry name" value="OS08G0167400 PROTEIN"/>
    <property type="match status" value="1"/>
</dbReference>
<reference evidence="2" key="1">
    <citation type="submission" date="2022-12" db="EMBL/GenBank/DDBJ databases">
        <title>Draft genome assemblies for two species of Escallonia (Escalloniales).</title>
        <authorList>
            <person name="Chanderbali A."/>
            <person name="Dervinis C."/>
            <person name="Anghel I."/>
            <person name="Soltis D."/>
            <person name="Soltis P."/>
            <person name="Zapata F."/>
        </authorList>
    </citation>
    <scope>NUCLEOTIDE SEQUENCE</scope>
    <source>
        <strain evidence="2">UCBG92.1500</strain>
        <tissue evidence="2">Leaf</tissue>
    </source>
</reference>
<sequence length="570" mass="64995">MSFLQPTLASRSSLNSSSTFDEHQWVIQIRRTLDEELEEDLAEIPVSIFNVPKVLLASDPDSYVPQEVAIGPYHHWHSELYEMERYKLAAAKRTQKQLQSVKFQHLVDQLTKLESRIRACYHKYLDFSGETLAWMMAVDASFLLEFLQVYAVKEGKVFTRVTSRMSHLVDVAGKKSIHHAILRDMVMLENQIPLFLLRKMLEFRLLSIELADETLLSMLVGLCSELSPFKMIEDFNPPIVQVTDRAHLLDFLYHMIVPISQELSEIVVVEVEAEDHPEIEENDGKPSGSSSHVKQLFNMLWSLLSKLNAGPVRFLKNVILSKPVKLVVKLPWTIISNLPGIRLIKQPIESLFSQGKEEVKPEKEDSNSNANVTKPPLIEEITIPSVTQLSEAGVLFLPTNGDISTIRFDSKTCTMYLPTVSLDINTEVISRNLVAYEACNASGPLVFTRYTELMNGIIDNEEDAKFLRERGIISNRLKSDKEVANLWNGMSKSLRLTRVPSMDKVIEDVNKHYNSRWKVKLRKFAKVYVFGSWQFLTLLAAIALLVLMTLQAFCSVYTCSRTLNHVENLH</sequence>
<keyword evidence="1" id="KW-1133">Transmembrane helix</keyword>
<dbReference type="Proteomes" id="UP001187471">
    <property type="component" value="Unassembled WGS sequence"/>
</dbReference>
<evidence type="ECO:0000313" key="2">
    <source>
        <dbReference type="EMBL" id="KAK2982834.1"/>
    </source>
</evidence>
<dbReference type="Pfam" id="PF03140">
    <property type="entry name" value="DUF247"/>
    <property type="match status" value="1"/>
</dbReference>
<dbReference type="InterPro" id="IPR004158">
    <property type="entry name" value="DUF247_pln"/>
</dbReference>
<accession>A0AA88R4Z0</accession>
<dbReference type="EMBL" id="JAVXUO010001387">
    <property type="protein sequence ID" value="KAK2982834.1"/>
    <property type="molecule type" value="Genomic_DNA"/>
</dbReference>
<dbReference type="PANTHER" id="PTHR31549">
    <property type="entry name" value="PROTEIN, PUTATIVE (DUF247)-RELATED-RELATED"/>
    <property type="match status" value="1"/>
</dbReference>
<organism evidence="2 3">
    <name type="scientific">Escallonia rubra</name>
    <dbReference type="NCBI Taxonomy" id="112253"/>
    <lineage>
        <taxon>Eukaryota</taxon>
        <taxon>Viridiplantae</taxon>
        <taxon>Streptophyta</taxon>
        <taxon>Embryophyta</taxon>
        <taxon>Tracheophyta</taxon>
        <taxon>Spermatophyta</taxon>
        <taxon>Magnoliopsida</taxon>
        <taxon>eudicotyledons</taxon>
        <taxon>Gunneridae</taxon>
        <taxon>Pentapetalae</taxon>
        <taxon>asterids</taxon>
        <taxon>campanulids</taxon>
        <taxon>Escalloniales</taxon>
        <taxon>Escalloniaceae</taxon>
        <taxon>Escallonia</taxon>
    </lineage>
</organism>
<comment type="caution">
    <text evidence="2">The sequence shown here is derived from an EMBL/GenBank/DDBJ whole genome shotgun (WGS) entry which is preliminary data.</text>
</comment>